<dbReference type="PANTHER" id="PTHR19963">
    <property type="entry name" value="CCHC-TYPE DOMAIN-CONTAINING PROTEIN"/>
    <property type="match status" value="1"/>
</dbReference>
<dbReference type="Pfam" id="PF00098">
    <property type="entry name" value="zf-CCHC"/>
    <property type="match status" value="1"/>
</dbReference>
<dbReference type="AlphaFoldDB" id="A0A2G8KDS6"/>
<feature type="region of interest" description="Disordered" evidence="3">
    <location>
        <begin position="49"/>
        <end position="72"/>
    </location>
</feature>
<sequence length="437" mass="49090">MERATGTDYPVREPPTIDRFQPPGGPTDGPGTMKGTGNTPMHTPMYRGHRSVQGGTPRLASRPGNPFVDDGQEVWDVPRSGGGGPQWFRQRRDPLVLNKTGTTGIRPGTYDGTTPWEDYLAQFEVIAELHDWGTDVMALCLVASLRGDAQAVVADLDARCRRSYTTVVGALSQRFSPTHQKEVFRVQLKSRLRRKDESLPELAHEIKRLTRQAYPMAPGELQAMLAKDHFLDALDDPELRLGVYQMKPVNLEEAVKAALEIEAYHIAERQRSLGIRRSVRMVSQGNAQEARETKGETMCDEIKKIVVDGIQGQQTLIEDMRKALETLNKDVSDLKHKLRQGNTDEAGKRRIQYRNRTFPAYTEDGTPICFQCKEPGHMKRECPSQPRNPKPQSSSSVQGNDPMSGLGVATGSRSWAHLYRRVKWDTRISQGWHIPEE</sequence>
<evidence type="ECO:0000256" key="3">
    <source>
        <dbReference type="SAM" id="MobiDB-lite"/>
    </source>
</evidence>
<keyword evidence="1" id="KW-0479">Metal-binding</keyword>
<evidence type="ECO:0000259" key="4">
    <source>
        <dbReference type="PROSITE" id="PS50158"/>
    </source>
</evidence>
<evidence type="ECO:0000256" key="2">
    <source>
        <dbReference type="SAM" id="Coils"/>
    </source>
</evidence>
<name>A0A2G8KDS6_STIJA</name>
<dbReference type="PANTHER" id="PTHR19963:SF30">
    <property type="entry name" value="ENDONUCLEASE_EXONUCLEASE_PHOSPHATASE DOMAIN-CONTAINING PROTEIN"/>
    <property type="match status" value="1"/>
</dbReference>
<feature type="region of interest" description="Disordered" evidence="3">
    <location>
        <begin position="1"/>
        <end position="36"/>
    </location>
</feature>
<dbReference type="InterPro" id="IPR036875">
    <property type="entry name" value="Znf_CCHC_sf"/>
</dbReference>
<dbReference type="OrthoDB" id="8047091at2759"/>
<keyword evidence="1" id="KW-0863">Zinc-finger</keyword>
<dbReference type="GO" id="GO:0008270">
    <property type="term" value="F:zinc ion binding"/>
    <property type="evidence" value="ECO:0007669"/>
    <property type="project" value="UniProtKB-KW"/>
</dbReference>
<keyword evidence="1" id="KW-0862">Zinc</keyword>
<dbReference type="PROSITE" id="PS50158">
    <property type="entry name" value="ZF_CCHC"/>
    <property type="match status" value="1"/>
</dbReference>
<feature type="coiled-coil region" evidence="2">
    <location>
        <begin position="310"/>
        <end position="344"/>
    </location>
</feature>
<dbReference type="EMBL" id="MRZV01000662">
    <property type="protein sequence ID" value="PIK46151.1"/>
    <property type="molecule type" value="Genomic_DNA"/>
</dbReference>
<feature type="region of interest" description="Disordered" evidence="3">
    <location>
        <begin position="377"/>
        <end position="408"/>
    </location>
</feature>
<dbReference type="InterPro" id="IPR001878">
    <property type="entry name" value="Znf_CCHC"/>
</dbReference>
<dbReference type="SUPFAM" id="SSF57756">
    <property type="entry name" value="Retrovirus zinc finger-like domains"/>
    <property type="match status" value="1"/>
</dbReference>
<dbReference type="GO" id="GO:0003676">
    <property type="term" value="F:nucleic acid binding"/>
    <property type="evidence" value="ECO:0007669"/>
    <property type="project" value="InterPro"/>
</dbReference>
<evidence type="ECO:0000256" key="1">
    <source>
        <dbReference type="PROSITE-ProRule" id="PRU00047"/>
    </source>
</evidence>
<dbReference type="Gene3D" id="4.10.60.10">
    <property type="entry name" value="Zinc finger, CCHC-type"/>
    <property type="match status" value="1"/>
</dbReference>
<accession>A0A2G8KDS6</accession>
<gene>
    <name evidence="5" type="ORF">BSL78_16972</name>
</gene>
<proteinExistence type="predicted"/>
<keyword evidence="6" id="KW-1185">Reference proteome</keyword>
<reference evidence="5 6" key="1">
    <citation type="journal article" date="2017" name="PLoS Biol.">
        <title>The sea cucumber genome provides insights into morphological evolution and visceral regeneration.</title>
        <authorList>
            <person name="Zhang X."/>
            <person name="Sun L."/>
            <person name="Yuan J."/>
            <person name="Sun Y."/>
            <person name="Gao Y."/>
            <person name="Zhang L."/>
            <person name="Li S."/>
            <person name="Dai H."/>
            <person name="Hamel J.F."/>
            <person name="Liu C."/>
            <person name="Yu Y."/>
            <person name="Liu S."/>
            <person name="Lin W."/>
            <person name="Guo K."/>
            <person name="Jin S."/>
            <person name="Xu P."/>
            <person name="Storey K.B."/>
            <person name="Huan P."/>
            <person name="Zhang T."/>
            <person name="Zhou Y."/>
            <person name="Zhang J."/>
            <person name="Lin C."/>
            <person name="Li X."/>
            <person name="Xing L."/>
            <person name="Huo D."/>
            <person name="Sun M."/>
            <person name="Wang L."/>
            <person name="Mercier A."/>
            <person name="Li F."/>
            <person name="Yang H."/>
            <person name="Xiang J."/>
        </authorList>
    </citation>
    <scope>NUCLEOTIDE SEQUENCE [LARGE SCALE GENOMIC DNA]</scope>
    <source>
        <strain evidence="5">Shaxun</strain>
        <tissue evidence="5">Muscle</tissue>
    </source>
</reference>
<comment type="caution">
    <text evidence="5">The sequence shown here is derived from an EMBL/GenBank/DDBJ whole genome shotgun (WGS) entry which is preliminary data.</text>
</comment>
<organism evidence="5 6">
    <name type="scientific">Stichopus japonicus</name>
    <name type="common">Sea cucumber</name>
    <dbReference type="NCBI Taxonomy" id="307972"/>
    <lineage>
        <taxon>Eukaryota</taxon>
        <taxon>Metazoa</taxon>
        <taxon>Echinodermata</taxon>
        <taxon>Eleutherozoa</taxon>
        <taxon>Echinozoa</taxon>
        <taxon>Holothuroidea</taxon>
        <taxon>Aspidochirotacea</taxon>
        <taxon>Aspidochirotida</taxon>
        <taxon>Stichopodidae</taxon>
        <taxon>Apostichopus</taxon>
    </lineage>
</organism>
<feature type="compositionally biased region" description="Polar residues" evidence="3">
    <location>
        <begin position="385"/>
        <end position="401"/>
    </location>
</feature>
<feature type="domain" description="CCHC-type" evidence="4">
    <location>
        <begin position="369"/>
        <end position="384"/>
    </location>
</feature>
<dbReference type="SMART" id="SM00343">
    <property type="entry name" value="ZnF_C2HC"/>
    <property type="match status" value="1"/>
</dbReference>
<dbReference type="Proteomes" id="UP000230750">
    <property type="component" value="Unassembled WGS sequence"/>
</dbReference>
<evidence type="ECO:0000313" key="5">
    <source>
        <dbReference type="EMBL" id="PIK46151.1"/>
    </source>
</evidence>
<evidence type="ECO:0000313" key="6">
    <source>
        <dbReference type="Proteomes" id="UP000230750"/>
    </source>
</evidence>
<protein>
    <recommendedName>
        <fullName evidence="4">CCHC-type domain-containing protein</fullName>
    </recommendedName>
</protein>
<keyword evidence="2" id="KW-0175">Coiled coil</keyword>